<evidence type="ECO:0000256" key="2">
    <source>
        <dbReference type="SAM" id="SignalP"/>
    </source>
</evidence>
<dbReference type="EMBL" id="JBHTCT010000005">
    <property type="protein sequence ID" value="MFC7363866.1"/>
    <property type="molecule type" value="Genomic_DNA"/>
</dbReference>
<feature type="transmembrane region" description="Helical" evidence="1">
    <location>
        <begin position="139"/>
        <end position="161"/>
    </location>
</feature>
<proteinExistence type="predicted"/>
<dbReference type="InterPro" id="IPR034026">
    <property type="entry name" value="EssA"/>
</dbReference>
<gene>
    <name evidence="3" type="ORF">ACFQQH_01665</name>
</gene>
<evidence type="ECO:0000256" key="1">
    <source>
        <dbReference type="SAM" id="Phobius"/>
    </source>
</evidence>
<protein>
    <submittedName>
        <fullName evidence="3">Type VII secretion EssA family protein</fullName>
    </submittedName>
</protein>
<keyword evidence="1" id="KW-1133">Transmembrane helix</keyword>
<dbReference type="RefSeq" id="WP_157293611.1">
    <property type="nucleotide sequence ID" value="NZ_JBHTCT010000005.1"/>
</dbReference>
<organism evidence="3 4">
    <name type="scientific">Bhargavaea changchunensis</name>
    <dbReference type="NCBI Taxonomy" id="2134037"/>
    <lineage>
        <taxon>Bacteria</taxon>
        <taxon>Bacillati</taxon>
        <taxon>Bacillota</taxon>
        <taxon>Bacilli</taxon>
        <taxon>Bacillales</taxon>
        <taxon>Caryophanaceae</taxon>
        <taxon>Bhargavaea</taxon>
    </lineage>
</organism>
<dbReference type="Proteomes" id="UP001596483">
    <property type="component" value="Unassembled WGS sequence"/>
</dbReference>
<evidence type="ECO:0000313" key="4">
    <source>
        <dbReference type="Proteomes" id="UP001596483"/>
    </source>
</evidence>
<keyword evidence="4" id="KW-1185">Reference proteome</keyword>
<keyword evidence="1" id="KW-0472">Membrane</keyword>
<dbReference type="Pfam" id="PF10661">
    <property type="entry name" value="EssA"/>
    <property type="match status" value="1"/>
</dbReference>
<accession>A0ABW2NCT7</accession>
<keyword evidence="2" id="KW-0732">Signal</keyword>
<feature type="signal peptide" evidence="2">
    <location>
        <begin position="1"/>
        <end position="18"/>
    </location>
</feature>
<name>A0ABW2NCT7_9BACL</name>
<comment type="caution">
    <text evidence="3">The sequence shown here is derived from an EMBL/GenBank/DDBJ whole genome shotgun (WGS) entry which is preliminary data.</text>
</comment>
<sequence length="182" mass="19520">MKVKHAGAILLATTISSAAIPATANTGDAPADSLEPLEYKSLPFRKKTEYLHDSRQVEMKNTLTEERVNLDFSEPVRFRSPIEVDDLFLEAGRPETGTAAAKAEELGLFTAPAEKSQAQASQPAEVPDEAADSSSIRTYVFISLIGAAMLGLFGLMVPALLKSGTKGTPTVRRKEETEGKIA</sequence>
<feature type="chain" id="PRO_5047265523" evidence="2">
    <location>
        <begin position="19"/>
        <end position="182"/>
    </location>
</feature>
<reference evidence="4" key="1">
    <citation type="journal article" date="2019" name="Int. J. Syst. Evol. Microbiol.">
        <title>The Global Catalogue of Microorganisms (GCM) 10K type strain sequencing project: providing services to taxonomists for standard genome sequencing and annotation.</title>
        <authorList>
            <consortium name="The Broad Institute Genomics Platform"/>
            <consortium name="The Broad Institute Genome Sequencing Center for Infectious Disease"/>
            <person name="Wu L."/>
            <person name="Ma J."/>
        </authorList>
    </citation>
    <scope>NUCLEOTIDE SEQUENCE [LARGE SCALE GENOMIC DNA]</scope>
    <source>
        <strain evidence="4">JCM 4738</strain>
    </source>
</reference>
<keyword evidence="1" id="KW-0812">Transmembrane</keyword>
<evidence type="ECO:0000313" key="3">
    <source>
        <dbReference type="EMBL" id="MFC7363866.1"/>
    </source>
</evidence>